<dbReference type="EMBL" id="CP092866">
    <property type="protein sequence ID" value="UYV66847.1"/>
    <property type="molecule type" value="Genomic_DNA"/>
</dbReference>
<dbReference type="Proteomes" id="UP001235939">
    <property type="component" value="Chromosome 04"/>
</dbReference>
<gene>
    <name evidence="1" type="ORF">LAZ67_4003066</name>
</gene>
<protein>
    <submittedName>
        <fullName evidence="1">Uncharacterized protein</fullName>
    </submittedName>
</protein>
<accession>A0ABY6KEC6</accession>
<keyword evidence="2" id="KW-1185">Reference proteome</keyword>
<organism evidence="1 2">
    <name type="scientific">Cordylochernes scorpioides</name>
    <dbReference type="NCBI Taxonomy" id="51811"/>
    <lineage>
        <taxon>Eukaryota</taxon>
        <taxon>Metazoa</taxon>
        <taxon>Ecdysozoa</taxon>
        <taxon>Arthropoda</taxon>
        <taxon>Chelicerata</taxon>
        <taxon>Arachnida</taxon>
        <taxon>Pseudoscorpiones</taxon>
        <taxon>Cheliferoidea</taxon>
        <taxon>Chernetidae</taxon>
        <taxon>Cordylochernes</taxon>
    </lineage>
</organism>
<proteinExistence type="predicted"/>
<sequence>MATNLSSTFSEYVCVGNGFENIKKRITYQQLEKSVSIESAAINTIINDHLKYRKLVSRWVSRSLTEDQKLGRVKWCNSTLKKSD</sequence>
<evidence type="ECO:0000313" key="1">
    <source>
        <dbReference type="EMBL" id="UYV66847.1"/>
    </source>
</evidence>
<name>A0ABY6KEC6_9ARAC</name>
<reference evidence="1 2" key="1">
    <citation type="submission" date="2022-01" db="EMBL/GenBank/DDBJ databases">
        <title>A chromosomal length assembly of Cordylochernes scorpioides.</title>
        <authorList>
            <person name="Zeh D."/>
            <person name="Zeh J."/>
        </authorList>
    </citation>
    <scope>NUCLEOTIDE SEQUENCE [LARGE SCALE GENOMIC DNA]</scope>
    <source>
        <strain evidence="1">IN4F17</strain>
        <tissue evidence="1">Whole Body</tissue>
    </source>
</reference>
<evidence type="ECO:0000313" key="2">
    <source>
        <dbReference type="Proteomes" id="UP001235939"/>
    </source>
</evidence>